<evidence type="ECO:0000256" key="1">
    <source>
        <dbReference type="ARBA" id="ARBA00004141"/>
    </source>
</evidence>
<dbReference type="InterPro" id="IPR006694">
    <property type="entry name" value="Fatty_acid_hydroxylase"/>
</dbReference>
<comment type="caution">
    <text evidence="9">The sequence shown here is derived from an EMBL/GenBank/DDBJ whole genome shotgun (WGS) entry which is preliminary data.</text>
</comment>
<evidence type="ECO:0000256" key="5">
    <source>
        <dbReference type="ARBA" id="ARBA00023136"/>
    </source>
</evidence>
<evidence type="ECO:0000256" key="4">
    <source>
        <dbReference type="ARBA" id="ARBA00022989"/>
    </source>
</evidence>
<feature type="transmembrane region" description="Helical" evidence="6">
    <location>
        <begin position="125"/>
        <end position="143"/>
    </location>
</feature>
<comment type="subcellular location">
    <subcellularLocation>
        <location evidence="1">Membrane</location>
        <topology evidence="1">Multi-pass membrane protein</topology>
    </subcellularLocation>
</comment>
<dbReference type="EMBL" id="QPKB01000006">
    <property type="protein sequence ID" value="RWR86246.1"/>
    <property type="molecule type" value="Genomic_DNA"/>
</dbReference>
<feature type="transmembrane region" description="Helical" evidence="6">
    <location>
        <begin position="180"/>
        <end position="208"/>
    </location>
</feature>
<feature type="transmembrane region" description="Helical" evidence="6">
    <location>
        <begin position="324"/>
        <end position="343"/>
    </location>
</feature>
<dbReference type="OrthoDB" id="408954at2759"/>
<evidence type="ECO:0000256" key="3">
    <source>
        <dbReference type="ARBA" id="ARBA00022692"/>
    </source>
</evidence>
<evidence type="ECO:0000259" key="7">
    <source>
        <dbReference type="Pfam" id="PF04116"/>
    </source>
</evidence>
<keyword evidence="5 6" id="KW-0472">Membrane</keyword>
<evidence type="ECO:0000259" key="8">
    <source>
        <dbReference type="Pfam" id="PF12076"/>
    </source>
</evidence>
<dbReference type="Pfam" id="PF04116">
    <property type="entry name" value="FA_hydroxylase"/>
    <property type="match status" value="1"/>
</dbReference>
<dbReference type="InterPro" id="IPR050307">
    <property type="entry name" value="Sterol_Desaturase_Related"/>
</dbReference>
<proteinExistence type="inferred from homology"/>
<feature type="domain" description="Fatty acid hydroxylase" evidence="7">
    <location>
        <begin position="133"/>
        <end position="270"/>
    </location>
</feature>
<dbReference type="InterPro" id="IPR021940">
    <property type="entry name" value="CER1-like_C"/>
</dbReference>
<dbReference type="STRING" id="337451.A0A443P6B0"/>
<comment type="similarity">
    <text evidence="2">Belongs to the sterol desaturase family.</text>
</comment>
<protein>
    <submittedName>
        <fullName evidence="9">Protein ECERIFERUM 1-like protein</fullName>
    </submittedName>
</protein>
<keyword evidence="3 6" id="KW-0812">Transmembrane</keyword>
<gene>
    <name evidence="9" type="ORF">CKAN_01513400</name>
</gene>
<evidence type="ECO:0000256" key="2">
    <source>
        <dbReference type="ARBA" id="ARBA00009324"/>
    </source>
</evidence>
<evidence type="ECO:0000313" key="10">
    <source>
        <dbReference type="Proteomes" id="UP000283530"/>
    </source>
</evidence>
<sequence>MASKPGVLTEWPWRKLGSFKYAILAPWVAHSLFTLTKEGEKDLFYVLIFPILLWRCLHNQIWISFARFQTARSKHWIVRKSIEFEQVDREMNWDDQIILNGIIFYMARMLMDASKNLPLWRTDGAVLLALFHMGPVEFLYYWLHRALHHHFLYSRYHSHHHSSIATEPITSVIHPFAEILLYYLLFTIPFLAMAFTGTASVSAAAGYLTYLDFMNNLGHCNFELVPKWLFTIFPFLKYFMYTPTFHSLHHTQFRTNYSLFMPIYDYIYSTMDKSSDALYESMLNGKSDMPHVVHLSHPTTIHSIYHLRLGFAHVASKPYVSKGYLWMLWPFTWISMLVTWLFGSTFTVEKIKLNELNMQTWAIPRYSFQYMLSWQRNPINNLIEKAILGAEQEGVKGEELNRNGELYLLKHPKLKVRIVDGSSLAAAVVLKSIPQGTKQVLLQGSLSKVGYAITLALCQRGVQVILVRENQFQKLKLCLPAKLGIHLVYSNSYNPKVWLVGDGLREEEQRKAPKGTKFIPFSQFPVKNIRKDCTYFNTPAMVIPKDLENMHACENWLPRRVMSAWRVAGIVHALEGWDAHECGDKILDVEKIWDAALQHGFNPLAYAAGENK</sequence>
<dbReference type="GO" id="GO:0008610">
    <property type="term" value="P:lipid biosynthetic process"/>
    <property type="evidence" value="ECO:0007669"/>
    <property type="project" value="InterPro"/>
</dbReference>
<dbReference type="AlphaFoldDB" id="A0A443P6B0"/>
<dbReference type="Pfam" id="PF12076">
    <property type="entry name" value="CER1-like_C"/>
    <property type="match status" value="1"/>
</dbReference>
<dbReference type="Proteomes" id="UP000283530">
    <property type="component" value="Unassembled WGS sequence"/>
</dbReference>
<reference evidence="9 10" key="1">
    <citation type="journal article" date="2019" name="Nat. Plants">
        <title>Stout camphor tree genome fills gaps in understanding of flowering plant genome evolution.</title>
        <authorList>
            <person name="Chaw S.M."/>
            <person name="Liu Y.C."/>
            <person name="Wu Y.W."/>
            <person name="Wang H.Y."/>
            <person name="Lin C.I."/>
            <person name="Wu C.S."/>
            <person name="Ke H.M."/>
            <person name="Chang L.Y."/>
            <person name="Hsu C.Y."/>
            <person name="Yang H.T."/>
            <person name="Sudianto E."/>
            <person name="Hsu M.H."/>
            <person name="Wu K.P."/>
            <person name="Wang L.N."/>
            <person name="Leebens-Mack J.H."/>
            <person name="Tsai I.J."/>
        </authorList>
    </citation>
    <scope>NUCLEOTIDE SEQUENCE [LARGE SCALE GENOMIC DNA]</scope>
    <source>
        <strain evidence="10">cv. Chaw 1501</strain>
        <tissue evidence="9">Young leaves</tissue>
    </source>
</reference>
<keyword evidence="10" id="KW-1185">Reference proteome</keyword>
<organism evidence="9 10">
    <name type="scientific">Cinnamomum micranthum f. kanehirae</name>
    <dbReference type="NCBI Taxonomy" id="337451"/>
    <lineage>
        <taxon>Eukaryota</taxon>
        <taxon>Viridiplantae</taxon>
        <taxon>Streptophyta</taxon>
        <taxon>Embryophyta</taxon>
        <taxon>Tracheophyta</taxon>
        <taxon>Spermatophyta</taxon>
        <taxon>Magnoliopsida</taxon>
        <taxon>Magnoliidae</taxon>
        <taxon>Laurales</taxon>
        <taxon>Lauraceae</taxon>
        <taxon>Cinnamomum</taxon>
    </lineage>
</organism>
<evidence type="ECO:0000256" key="6">
    <source>
        <dbReference type="SAM" id="Phobius"/>
    </source>
</evidence>
<accession>A0A443P6B0</accession>
<keyword evidence="4 6" id="KW-1133">Transmembrane helix</keyword>
<dbReference type="GO" id="GO:0016491">
    <property type="term" value="F:oxidoreductase activity"/>
    <property type="evidence" value="ECO:0007669"/>
    <property type="project" value="InterPro"/>
</dbReference>
<dbReference type="GO" id="GO:0016020">
    <property type="term" value="C:membrane"/>
    <property type="evidence" value="ECO:0007669"/>
    <property type="project" value="UniProtKB-SubCell"/>
</dbReference>
<dbReference type="PANTHER" id="PTHR11863">
    <property type="entry name" value="STEROL DESATURASE"/>
    <property type="match status" value="1"/>
</dbReference>
<feature type="transmembrane region" description="Helical" evidence="6">
    <location>
        <begin position="43"/>
        <end position="63"/>
    </location>
</feature>
<dbReference type="GO" id="GO:0005506">
    <property type="term" value="F:iron ion binding"/>
    <property type="evidence" value="ECO:0007669"/>
    <property type="project" value="InterPro"/>
</dbReference>
<name>A0A443P6B0_9MAGN</name>
<feature type="domain" description="Very-long-chain aldehyde decarbonylase CER1-like C-terminal" evidence="8">
    <location>
        <begin position="440"/>
        <end position="603"/>
    </location>
</feature>
<evidence type="ECO:0000313" key="9">
    <source>
        <dbReference type="EMBL" id="RWR86246.1"/>
    </source>
</evidence>